<evidence type="ECO:0000256" key="1">
    <source>
        <dbReference type="SAM" id="SignalP"/>
    </source>
</evidence>
<reference evidence="2 3" key="1">
    <citation type="submission" date="2020-09" db="EMBL/GenBank/DDBJ databases">
        <authorList>
            <person name="Kim M.K."/>
        </authorList>
    </citation>
    <scope>NUCLEOTIDE SEQUENCE [LARGE SCALE GENOMIC DNA]</scope>
    <source>
        <strain evidence="2 3">BT646</strain>
    </source>
</reference>
<dbReference type="Proteomes" id="UP000642468">
    <property type="component" value="Unassembled WGS sequence"/>
</dbReference>
<dbReference type="RefSeq" id="WP_190786085.1">
    <property type="nucleotide sequence ID" value="NZ_JACWZZ010000005.1"/>
</dbReference>
<sequence>MPNRGWAMAALLLLAACGPEEATVRPNPANRKPDYFDVKVLLDGQVARLNQQQPVVEKRVQLRNGNTETTRVTKTDWSKELQVFYQADINKPALRGAYSKSVSASYNTPDGVSTYKLKPSTEAPVALLVIGNAAATATASPTQELAAVIRQDNPLFYSQKRLRLSIINDQLAEYSVQGVQKLVLFDTVRYSVRVKVVR</sequence>
<name>A0ABR8JN56_9BACT</name>
<proteinExistence type="predicted"/>
<accession>A0ABR8JN56</accession>
<feature type="signal peptide" evidence="1">
    <location>
        <begin position="1"/>
        <end position="22"/>
    </location>
</feature>
<evidence type="ECO:0000313" key="3">
    <source>
        <dbReference type="Proteomes" id="UP000642468"/>
    </source>
</evidence>
<keyword evidence="1" id="KW-0732">Signal</keyword>
<dbReference type="PROSITE" id="PS51257">
    <property type="entry name" value="PROKAR_LIPOPROTEIN"/>
    <property type="match status" value="1"/>
</dbReference>
<keyword evidence="3" id="KW-1185">Reference proteome</keyword>
<evidence type="ECO:0000313" key="2">
    <source>
        <dbReference type="EMBL" id="MBD2717161.1"/>
    </source>
</evidence>
<dbReference type="EMBL" id="JACWZZ010000005">
    <property type="protein sequence ID" value="MBD2717161.1"/>
    <property type="molecule type" value="Genomic_DNA"/>
</dbReference>
<protein>
    <submittedName>
        <fullName evidence="2">Uncharacterized protein</fullName>
    </submittedName>
</protein>
<comment type="caution">
    <text evidence="2">The sequence shown here is derived from an EMBL/GenBank/DDBJ whole genome shotgun (WGS) entry which is preliminary data.</text>
</comment>
<organism evidence="2 3">
    <name type="scientific">Hymenobacter duratus</name>
    <dbReference type="NCBI Taxonomy" id="2771356"/>
    <lineage>
        <taxon>Bacteria</taxon>
        <taxon>Pseudomonadati</taxon>
        <taxon>Bacteroidota</taxon>
        <taxon>Cytophagia</taxon>
        <taxon>Cytophagales</taxon>
        <taxon>Hymenobacteraceae</taxon>
        <taxon>Hymenobacter</taxon>
    </lineage>
</organism>
<feature type="chain" id="PRO_5046742790" evidence="1">
    <location>
        <begin position="23"/>
        <end position="198"/>
    </location>
</feature>
<gene>
    <name evidence="2" type="ORF">IC231_19100</name>
</gene>